<keyword evidence="2" id="KW-1185">Reference proteome</keyword>
<evidence type="ECO:0000313" key="1">
    <source>
        <dbReference type="EMBL" id="MBP3942527.1"/>
    </source>
</evidence>
<dbReference type="RefSeq" id="WP_353546013.1">
    <property type="nucleotide sequence ID" value="NZ_JAGKSB010000003.1"/>
</dbReference>
<evidence type="ECO:0008006" key="3">
    <source>
        <dbReference type="Google" id="ProtNLM"/>
    </source>
</evidence>
<gene>
    <name evidence="1" type="ORF">J5U18_02930</name>
</gene>
<accession>A0A8T4HAP7</accession>
<proteinExistence type="predicted"/>
<organism evidence="1 2">
    <name type="scientific">Rhinopithecimicrobium faecis</name>
    <dbReference type="NCBI Taxonomy" id="2820698"/>
    <lineage>
        <taxon>Bacteria</taxon>
        <taxon>Pseudomonadati</taxon>
        <taxon>Bacteroidota</taxon>
        <taxon>Sphingobacteriia</taxon>
        <taxon>Sphingobacteriales</taxon>
        <taxon>Sphingobacteriaceae</taxon>
        <taxon>Rhinopithecimicrobium</taxon>
    </lineage>
</organism>
<comment type="caution">
    <text evidence="1">The sequence shown here is derived from an EMBL/GenBank/DDBJ whole genome shotgun (WGS) entry which is preliminary data.</text>
</comment>
<dbReference type="Proteomes" id="UP000679691">
    <property type="component" value="Unassembled WGS sequence"/>
</dbReference>
<dbReference type="EMBL" id="JAGKSB010000003">
    <property type="protein sequence ID" value="MBP3942527.1"/>
    <property type="molecule type" value="Genomic_DNA"/>
</dbReference>
<protein>
    <recommendedName>
        <fullName evidence="3">Acyl carrier protein phosphodiesterase</fullName>
    </recommendedName>
</protein>
<name>A0A8T4HAP7_9SPHI</name>
<reference evidence="1" key="1">
    <citation type="submission" date="2021-03" db="EMBL/GenBank/DDBJ databases">
        <authorList>
            <person name="Lu T."/>
            <person name="Wang Q."/>
            <person name="Han X."/>
        </authorList>
    </citation>
    <scope>NUCLEOTIDE SEQUENCE</scope>
    <source>
        <strain evidence="1">WQ 2009</strain>
    </source>
</reference>
<dbReference type="AlphaFoldDB" id="A0A8T4HAP7"/>
<sequence>MNYLSHYYFDRSTVCPTIVVGTVLPDLLRNADSLVKIRPQQHLDCLLRTASSHDIYTGWNRHLAVDRIFHNSTYFFTHTKALKGLLSAVLADLPIRPSFFAHIALELLLDYQLITKQEVSIDGFYKQLQAVPETALIDFFACCDYAADRVFIPYYHKFVGWLYIYDYQDLTKIARMLLSICKRLWKFDYTEEKVLAIAALLSQYAQEEMEDYSLIYQEIEAQLV</sequence>
<evidence type="ECO:0000313" key="2">
    <source>
        <dbReference type="Proteomes" id="UP000679691"/>
    </source>
</evidence>